<dbReference type="InterPro" id="IPR028159">
    <property type="entry name" value="RPA_interact_C_dom"/>
</dbReference>
<feature type="domain" description="RPA-interacting protein N-terminal" evidence="6">
    <location>
        <begin position="18"/>
        <end position="56"/>
    </location>
</feature>
<evidence type="ECO:0008006" key="9">
    <source>
        <dbReference type="Google" id="ProtNLM"/>
    </source>
</evidence>
<dbReference type="GO" id="GO:0006606">
    <property type="term" value="P:protein import into nucleus"/>
    <property type="evidence" value="ECO:0007669"/>
    <property type="project" value="TreeGrafter"/>
</dbReference>
<evidence type="ECO:0000313" key="8">
    <source>
        <dbReference type="EMBL" id="JAS66973.1"/>
    </source>
</evidence>
<organism evidence="8">
    <name type="scientific">Cuerna arida</name>
    <dbReference type="NCBI Taxonomy" id="1464854"/>
    <lineage>
        <taxon>Eukaryota</taxon>
        <taxon>Metazoa</taxon>
        <taxon>Ecdysozoa</taxon>
        <taxon>Arthropoda</taxon>
        <taxon>Hexapoda</taxon>
        <taxon>Insecta</taxon>
        <taxon>Pterygota</taxon>
        <taxon>Neoptera</taxon>
        <taxon>Paraneoptera</taxon>
        <taxon>Hemiptera</taxon>
        <taxon>Auchenorrhyncha</taxon>
        <taxon>Membracoidea</taxon>
        <taxon>Cicadellidae</taxon>
        <taxon>Cicadellinae</taxon>
        <taxon>Proconiini</taxon>
        <taxon>Cuerna</taxon>
    </lineage>
</organism>
<evidence type="ECO:0000256" key="5">
    <source>
        <dbReference type="ARBA" id="ARBA00023242"/>
    </source>
</evidence>
<evidence type="ECO:0000259" key="7">
    <source>
        <dbReference type="Pfam" id="PF14768"/>
    </source>
</evidence>
<evidence type="ECO:0000256" key="4">
    <source>
        <dbReference type="ARBA" id="ARBA00022833"/>
    </source>
</evidence>
<reference evidence="8" key="1">
    <citation type="submission" date="2015-11" db="EMBL/GenBank/DDBJ databases">
        <title>De novo transcriptome assembly of four potential Pierce s Disease insect vectors from Arizona vineyards.</title>
        <authorList>
            <person name="Tassone E.E."/>
        </authorList>
    </citation>
    <scope>NUCLEOTIDE SEQUENCE</scope>
</reference>
<sequence length="218" mass="24337">MFSDTLISPRADHNIRKRSAKYKKRTDSPNFKDILRQRCRERVKAQRGALFDQLRSLPDEDCVRNALSQFIESDLKELQLSRTLPDICDEAEMMNSVDNEPLSQLAASDRERWILEEYERLIGSTDAQVEMCEAVVCPMCAMGVLSDNPVVGVVTCSLCSLVLPLTVPVVELEGLIMKAVDGHGRLCGEQPTFTVCPEDTTSSLLLMCCVCGHVQQVV</sequence>
<keyword evidence="4" id="KW-0862">Zinc</keyword>
<dbReference type="Pfam" id="PF14766">
    <property type="entry name" value="RPA_interact_N"/>
    <property type="match status" value="1"/>
</dbReference>
<dbReference type="EMBL" id="GECZ01002796">
    <property type="protein sequence ID" value="JAS66973.1"/>
    <property type="molecule type" value="Transcribed_RNA"/>
</dbReference>
<evidence type="ECO:0000256" key="2">
    <source>
        <dbReference type="ARBA" id="ARBA00022723"/>
    </source>
</evidence>
<dbReference type="AlphaFoldDB" id="A0A1B6GX45"/>
<dbReference type="Pfam" id="PF14768">
    <property type="entry name" value="RPA_interact_C"/>
    <property type="match status" value="1"/>
</dbReference>
<comment type="subcellular location">
    <subcellularLocation>
        <location evidence="1">Nucleus</location>
    </subcellularLocation>
</comment>
<keyword evidence="5" id="KW-0539">Nucleus</keyword>
<keyword evidence="2" id="KW-0479">Metal-binding</keyword>
<evidence type="ECO:0000256" key="1">
    <source>
        <dbReference type="ARBA" id="ARBA00004123"/>
    </source>
</evidence>
<feature type="domain" description="RPA-interacting protein C-terminal" evidence="7">
    <location>
        <begin position="136"/>
        <end position="214"/>
    </location>
</feature>
<dbReference type="InterPro" id="IPR028158">
    <property type="entry name" value="RPA_interact_N_dom"/>
</dbReference>
<protein>
    <recommendedName>
        <fullName evidence="9">RPA-interacting protein C-terminal domain-containing protein</fullName>
    </recommendedName>
</protein>
<evidence type="ECO:0000256" key="3">
    <source>
        <dbReference type="ARBA" id="ARBA00022771"/>
    </source>
</evidence>
<name>A0A1B6GX45_9HEMI</name>
<dbReference type="InterPro" id="IPR028156">
    <property type="entry name" value="RIP"/>
</dbReference>
<dbReference type="GO" id="GO:0005634">
    <property type="term" value="C:nucleus"/>
    <property type="evidence" value="ECO:0007669"/>
    <property type="project" value="UniProtKB-SubCell"/>
</dbReference>
<dbReference type="PANTHER" id="PTHR31742:SF1">
    <property type="entry name" value="RPA-INTERACTING PROTEIN"/>
    <property type="match status" value="1"/>
</dbReference>
<evidence type="ECO:0000259" key="6">
    <source>
        <dbReference type="Pfam" id="PF14766"/>
    </source>
</evidence>
<gene>
    <name evidence="8" type="ORF">g.21099</name>
</gene>
<accession>A0A1B6GX45</accession>
<dbReference type="GO" id="GO:0008270">
    <property type="term" value="F:zinc ion binding"/>
    <property type="evidence" value="ECO:0007669"/>
    <property type="project" value="UniProtKB-KW"/>
</dbReference>
<keyword evidence="3" id="KW-0863">Zinc-finger</keyword>
<dbReference type="PANTHER" id="PTHR31742">
    <property type="entry name" value="RPA-INTERACTING PROTEIN RPAIN"/>
    <property type="match status" value="1"/>
</dbReference>
<proteinExistence type="predicted"/>